<dbReference type="InterPro" id="IPR029058">
    <property type="entry name" value="AB_hydrolase_fold"/>
</dbReference>
<dbReference type="PRINTS" id="PR00111">
    <property type="entry name" value="ABHYDROLASE"/>
</dbReference>
<evidence type="ECO:0000313" key="4">
    <source>
        <dbReference type="Proteomes" id="UP000653411"/>
    </source>
</evidence>
<feature type="domain" description="AB hydrolase-1" evidence="2">
    <location>
        <begin position="33"/>
        <end position="134"/>
    </location>
</feature>
<dbReference type="Gene3D" id="3.40.50.1820">
    <property type="entry name" value="alpha/beta hydrolase"/>
    <property type="match status" value="1"/>
</dbReference>
<organism evidence="3 4">
    <name type="scientific">Streptomyces fuscichromogenes</name>
    <dbReference type="NCBI Taxonomy" id="1324013"/>
    <lineage>
        <taxon>Bacteria</taxon>
        <taxon>Bacillati</taxon>
        <taxon>Actinomycetota</taxon>
        <taxon>Actinomycetes</taxon>
        <taxon>Kitasatosporales</taxon>
        <taxon>Streptomycetaceae</taxon>
        <taxon>Streptomyces</taxon>
    </lineage>
</organism>
<reference evidence="3" key="1">
    <citation type="journal article" date="2014" name="Int. J. Syst. Evol. Microbiol.">
        <title>Complete genome sequence of Corynebacterium casei LMG S-19264T (=DSM 44701T), isolated from a smear-ripened cheese.</title>
        <authorList>
            <consortium name="US DOE Joint Genome Institute (JGI-PGF)"/>
            <person name="Walter F."/>
            <person name="Albersmeier A."/>
            <person name="Kalinowski J."/>
            <person name="Ruckert C."/>
        </authorList>
    </citation>
    <scope>NUCLEOTIDE SEQUENCE</scope>
    <source>
        <strain evidence="3">CGMCC 4.7110</strain>
    </source>
</reference>
<feature type="region of interest" description="Disordered" evidence="1">
    <location>
        <begin position="306"/>
        <end position="330"/>
    </location>
</feature>
<feature type="region of interest" description="Disordered" evidence="1">
    <location>
        <begin position="1"/>
        <end position="22"/>
    </location>
</feature>
<dbReference type="AlphaFoldDB" id="A0A918CTM8"/>
<dbReference type="PANTHER" id="PTHR43433">
    <property type="entry name" value="HYDROLASE, ALPHA/BETA FOLD FAMILY PROTEIN"/>
    <property type="match status" value="1"/>
</dbReference>
<keyword evidence="4" id="KW-1185">Reference proteome</keyword>
<feature type="region of interest" description="Disordered" evidence="1">
    <location>
        <begin position="253"/>
        <end position="288"/>
    </location>
</feature>
<dbReference type="Pfam" id="PF00561">
    <property type="entry name" value="Abhydrolase_1"/>
    <property type="match status" value="1"/>
</dbReference>
<evidence type="ECO:0000313" key="3">
    <source>
        <dbReference type="EMBL" id="GGN22016.1"/>
    </source>
</evidence>
<feature type="compositionally biased region" description="Basic residues" evidence="1">
    <location>
        <begin position="1"/>
        <end position="10"/>
    </location>
</feature>
<dbReference type="Proteomes" id="UP000653411">
    <property type="component" value="Unassembled WGS sequence"/>
</dbReference>
<name>A0A918CTM8_9ACTN</name>
<gene>
    <name evidence="3" type="ORF">GCM10011578_053540</name>
</gene>
<sequence length="330" mass="36504">MPLAKRRPLHRSGSEGPRRGAAPRRAARFVRYGGMAGWRFLAPFLGENGLRVCCQDMPAFGLSDDREEHRPRVIHDFVDFVDFVHEFTSALCLDRFHLTGNSMGCMNTANYTVAHPDRVIGFVLIAGAIGDVVQATGKPKTDVELTRCDGTPEGMRRMMESISHRVEASSDDLVAMRYRAAERGKAGHVSFWPSLLQYSGFAPWEGASLQARLSTKGRLDKFDVPGICLYGIEDVLTPVEWGFGQEKWLPKVQRTRQGCPSVGRRTATSSSRSARRDPKAPARPRGPRRTGAYLFAAFSRWAAVSPRRPTGTTPVAAPRPYAGMSTYTDS</sequence>
<evidence type="ECO:0000259" key="2">
    <source>
        <dbReference type="Pfam" id="PF00561"/>
    </source>
</evidence>
<protein>
    <recommendedName>
        <fullName evidence="2">AB hydrolase-1 domain-containing protein</fullName>
    </recommendedName>
</protein>
<dbReference type="InterPro" id="IPR000073">
    <property type="entry name" value="AB_hydrolase_1"/>
</dbReference>
<evidence type="ECO:0000256" key="1">
    <source>
        <dbReference type="SAM" id="MobiDB-lite"/>
    </source>
</evidence>
<dbReference type="GO" id="GO:0003824">
    <property type="term" value="F:catalytic activity"/>
    <property type="evidence" value="ECO:0007669"/>
    <property type="project" value="UniProtKB-ARBA"/>
</dbReference>
<dbReference type="PANTHER" id="PTHR43433:SF10">
    <property type="entry name" value="AB HYDROLASE-1 DOMAIN-CONTAINING PROTEIN"/>
    <property type="match status" value="1"/>
</dbReference>
<dbReference type="InterPro" id="IPR050471">
    <property type="entry name" value="AB_hydrolase"/>
</dbReference>
<accession>A0A918CTM8</accession>
<dbReference type="EMBL" id="BMML01000012">
    <property type="protein sequence ID" value="GGN22016.1"/>
    <property type="molecule type" value="Genomic_DNA"/>
</dbReference>
<dbReference type="SUPFAM" id="SSF53474">
    <property type="entry name" value="alpha/beta-Hydrolases"/>
    <property type="match status" value="1"/>
</dbReference>
<proteinExistence type="predicted"/>
<comment type="caution">
    <text evidence="3">The sequence shown here is derived from an EMBL/GenBank/DDBJ whole genome shotgun (WGS) entry which is preliminary data.</text>
</comment>
<reference evidence="3" key="2">
    <citation type="submission" date="2020-09" db="EMBL/GenBank/DDBJ databases">
        <authorList>
            <person name="Sun Q."/>
            <person name="Zhou Y."/>
        </authorList>
    </citation>
    <scope>NUCLEOTIDE SEQUENCE</scope>
    <source>
        <strain evidence="3">CGMCC 4.7110</strain>
    </source>
</reference>